<sequence>MNITFTFKIKHKNNINGKKLYIDLYNKGVWKRFADSNYSVNNFGYVRNDKTKRIIKSSINKYGYKIVGLSINGKLKGFLVHRLVAILFVNNPNIRLYNIVNHKNENKLDNSANNLEWCTQSYNHNYGKALIKQAISHSKPLVLTKKNEKIIVLNSSIFANYFNTSNTGFAYYITNNKLYRGYKVEYANENDKEILGNKPIIKIIV</sequence>
<evidence type="ECO:0000259" key="1">
    <source>
        <dbReference type="Pfam" id="PF07463"/>
    </source>
</evidence>
<dbReference type="InterPro" id="IPR010902">
    <property type="entry name" value="NUMOD4"/>
</dbReference>
<keyword evidence="3" id="KW-1185">Reference proteome</keyword>
<feature type="domain" description="NUMOD4" evidence="1">
    <location>
        <begin position="36"/>
        <end position="70"/>
    </location>
</feature>
<evidence type="ECO:0000313" key="3">
    <source>
        <dbReference type="Proteomes" id="UP000593772"/>
    </source>
</evidence>
<name>A0A7M1RYX5_9CAUD</name>
<accession>A0A7M1RYX5</accession>
<proteinExistence type="predicted"/>
<dbReference type="SUPFAM" id="SSF54060">
    <property type="entry name" value="His-Me finger endonucleases"/>
    <property type="match status" value="1"/>
</dbReference>
<dbReference type="Proteomes" id="UP000593772">
    <property type="component" value="Segment"/>
</dbReference>
<dbReference type="RefSeq" id="YP_010111259.1">
    <property type="nucleotide sequence ID" value="NC_055879.1"/>
</dbReference>
<dbReference type="Pfam" id="PF07463">
    <property type="entry name" value="NUMOD4"/>
    <property type="match status" value="1"/>
</dbReference>
<dbReference type="Gene3D" id="3.90.75.20">
    <property type="match status" value="1"/>
</dbReference>
<dbReference type="GeneID" id="65129594"/>
<protein>
    <recommendedName>
        <fullName evidence="1">NUMOD4 domain-containing protein</fullName>
    </recommendedName>
</protein>
<evidence type="ECO:0000313" key="2">
    <source>
        <dbReference type="EMBL" id="QOR59101.1"/>
    </source>
</evidence>
<dbReference type="EMBL" id="MT774386">
    <property type="protein sequence ID" value="QOR59101.1"/>
    <property type="molecule type" value="Genomic_DNA"/>
</dbReference>
<dbReference type="InterPro" id="IPR044925">
    <property type="entry name" value="His-Me_finger_sf"/>
</dbReference>
<organism evidence="2 3">
    <name type="scientific">uncultured phage cr110_1</name>
    <dbReference type="NCBI Taxonomy" id="2772070"/>
    <lineage>
        <taxon>Viruses</taxon>
        <taxon>Duplodnaviria</taxon>
        <taxon>Heunggongvirae</taxon>
        <taxon>Uroviricota</taxon>
        <taxon>Caudoviricetes</taxon>
        <taxon>Crassvirales</taxon>
        <taxon>Intestiviridae</taxon>
        <taxon>Crudevirinae</taxon>
        <taxon>Delmidovirus</taxon>
        <taxon>Delmidovirus intestinihominis</taxon>
    </lineage>
</organism>
<reference evidence="2 3" key="1">
    <citation type="submission" date="2020-07" db="EMBL/GenBank/DDBJ databases">
        <title>Taxonomic proposal: Crassvirales, a new order of highly abundant and diverse bacterial viruses.</title>
        <authorList>
            <person name="Shkoporov A.N."/>
            <person name="Stockdale S.R."/>
            <person name="Guerin E."/>
            <person name="Ross R.P."/>
            <person name="Hill C."/>
        </authorList>
    </citation>
    <scope>NUCLEOTIDE SEQUENCE [LARGE SCALE GENOMIC DNA]</scope>
</reference>
<dbReference type="KEGG" id="vg:65129594"/>